<dbReference type="PANTHER" id="PTHR24096:SF149">
    <property type="entry name" value="AMP-BINDING DOMAIN-CONTAINING PROTEIN-RELATED"/>
    <property type="match status" value="1"/>
</dbReference>
<dbReference type="EMBL" id="CAMKVN010004040">
    <property type="protein sequence ID" value="CAI2186202.1"/>
    <property type="molecule type" value="Genomic_DNA"/>
</dbReference>
<feature type="non-terminal residue" evidence="3">
    <location>
        <position position="299"/>
    </location>
</feature>
<dbReference type="PANTHER" id="PTHR24096">
    <property type="entry name" value="LONG-CHAIN-FATTY-ACID--COA LIGASE"/>
    <property type="match status" value="1"/>
</dbReference>
<proteinExistence type="inferred from homology"/>
<evidence type="ECO:0000313" key="3">
    <source>
        <dbReference type="EMBL" id="CAI2186202.1"/>
    </source>
</evidence>
<organism evidence="3 4">
    <name type="scientific">Funneliformis geosporum</name>
    <dbReference type="NCBI Taxonomy" id="1117311"/>
    <lineage>
        <taxon>Eukaryota</taxon>
        <taxon>Fungi</taxon>
        <taxon>Fungi incertae sedis</taxon>
        <taxon>Mucoromycota</taxon>
        <taxon>Glomeromycotina</taxon>
        <taxon>Glomeromycetes</taxon>
        <taxon>Glomerales</taxon>
        <taxon>Glomeraceae</taxon>
        <taxon>Funneliformis</taxon>
    </lineage>
</organism>
<evidence type="ECO:0000313" key="4">
    <source>
        <dbReference type="Proteomes" id="UP001153678"/>
    </source>
</evidence>
<sequence length="299" mass="33184">VFIPYFSLDYPIVILGAIAAGGKVTSINSSYTAYEIIHQLQDSGASVIIVIPALLSVAINVVAATNISESNIFLFGEEEINGFQPFSSLMSMQEVNPIEYTPEEAKLTTAYLYYSSIVLDFSDPCPKFELETFCRVIQDYKVNFAPIVPPIALLLVKNPVAKKYDLSSLTETSSITHLVKAKTERVVNGSVGILIPNVECKIVSENGQGNQPNFQLKTFSEKTKLKAILLIELGYNEPGELYIRGPNGYLNNKEATDLCIDNDGWFRTGDIGYADLQENFFIVDRVKELIKYKGYQVAF</sequence>
<dbReference type="SUPFAM" id="SSF56801">
    <property type="entry name" value="Acetyl-CoA synthetase-like"/>
    <property type="match status" value="1"/>
</dbReference>
<dbReference type="AlphaFoldDB" id="A0A9W4X4M0"/>
<reference evidence="3" key="1">
    <citation type="submission" date="2022-08" db="EMBL/GenBank/DDBJ databases">
        <authorList>
            <person name="Kallberg Y."/>
            <person name="Tangrot J."/>
            <person name="Rosling A."/>
        </authorList>
    </citation>
    <scope>NUCLEOTIDE SEQUENCE</scope>
    <source>
        <strain evidence="3">Wild A</strain>
    </source>
</reference>
<gene>
    <name evidence="3" type="ORF">FWILDA_LOCUS12457</name>
</gene>
<evidence type="ECO:0000256" key="1">
    <source>
        <dbReference type="ARBA" id="ARBA00006432"/>
    </source>
</evidence>
<dbReference type="InterPro" id="IPR042099">
    <property type="entry name" value="ANL_N_sf"/>
</dbReference>
<dbReference type="Gene3D" id="3.40.50.12780">
    <property type="entry name" value="N-terminal domain of ligase-like"/>
    <property type="match status" value="1"/>
</dbReference>
<evidence type="ECO:0000256" key="2">
    <source>
        <dbReference type="ARBA" id="ARBA00022598"/>
    </source>
</evidence>
<dbReference type="OrthoDB" id="1898221at2759"/>
<keyword evidence="4" id="KW-1185">Reference proteome</keyword>
<dbReference type="GO" id="GO:0016405">
    <property type="term" value="F:CoA-ligase activity"/>
    <property type="evidence" value="ECO:0007669"/>
    <property type="project" value="TreeGrafter"/>
</dbReference>
<dbReference type="Gene3D" id="3.40.50.980">
    <property type="match status" value="2"/>
</dbReference>
<dbReference type="Proteomes" id="UP001153678">
    <property type="component" value="Unassembled WGS sequence"/>
</dbReference>
<accession>A0A9W4X4M0</accession>
<comment type="similarity">
    <text evidence="1">Belongs to the ATP-dependent AMP-binding enzyme family.</text>
</comment>
<protein>
    <submittedName>
        <fullName evidence="3">10613_t:CDS:1</fullName>
    </submittedName>
</protein>
<name>A0A9W4X4M0_9GLOM</name>
<comment type="caution">
    <text evidence="3">The sequence shown here is derived from an EMBL/GenBank/DDBJ whole genome shotgun (WGS) entry which is preliminary data.</text>
</comment>
<keyword evidence="2" id="KW-0436">Ligase</keyword>